<dbReference type="Gene3D" id="3.90.950.20">
    <property type="entry name" value="CinA-like"/>
    <property type="match status" value="1"/>
</dbReference>
<dbReference type="Pfam" id="PF00994">
    <property type="entry name" value="MoCF_biosynth"/>
    <property type="match status" value="1"/>
</dbReference>
<evidence type="ECO:0000313" key="4">
    <source>
        <dbReference type="Proteomes" id="UP001519306"/>
    </source>
</evidence>
<dbReference type="Gene3D" id="3.40.980.10">
    <property type="entry name" value="MoaB/Mog-like domain"/>
    <property type="match status" value="1"/>
</dbReference>
<name>A0ABS4KFT5_9FIRM</name>
<dbReference type="NCBIfam" id="NF001813">
    <property type="entry name" value="PRK00549.1"/>
    <property type="match status" value="1"/>
</dbReference>
<dbReference type="NCBIfam" id="TIGR00199">
    <property type="entry name" value="PncC_domain"/>
    <property type="match status" value="1"/>
</dbReference>
<keyword evidence="3" id="KW-0378">Hydrolase</keyword>
<dbReference type="SUPFAM" id="SSF142433">
    <property type="entry name" value="CinA-like"/>
    <property type="match status" value="1"/>
</dbReference>
<dbReference type="InterPro" id="IPR008135">
    <property type="entry name" value="Competence-induced_CinA"/>
</dbReference>
<proteinExistence type="inferred from homology"/>
<keyword evidence="4" id="KW-1185">Reference proteome</keyword>
<dbReference type="PIRSF" id="PIRSF006728">
    <property type="entry name" value="CinA"/>
    <property type="match status" value="1"/>
</dbReference>
<evidence type="ECO:0000313" key="3">
    <source>
        <dbReference type="EMBL" id="MBP2025504.1"/>
    </source>
</evidence>
<dbReference type="InterPro" id="IPR001453">
    <property type="entry name" value="MoaB/Mog_dom"/>
</dbReference>
<reference evidence="3 4" key="1">
    <citation type="submission" date="2021-03" db="EMBL/GenBank/DDBJ databases">
        <title>Genomic Encyclopedia of Type Strains, Phase IV (KMG-IV): sequencing the most valuable type-strain genomes for metagenomic binning, comparative biology and taxonomic classification.</title>
        <authorList>
            <person name="Goeker M."/>
        </authorList>
    </citation>
    <scope>NUCLEOTIDE SEQUENCE [LARGE SCALE GENOMIC DNA]</scope>
    <source>
        <strain evidence="3 4">DSM 27563</strain>
    </source>
</reference>
<feature type="domain" description="MoaB/Mog" evidence="2">
    <location>
        <begin position="4"/>
        <end position="170"/>
    </location>
</feature>
<dbReference type="NCBIfam" id="TIGR00200">
    <property type="entry name" value="cinA_nterm"/>
    <property type="match status" value="1"/>
</dbReference>
<dbReference type="Pfam" id="PF02464">
    <property type="entry name" value="CinA"/>
    <property type="match status" value="1"/>
</dbReference>
<dbReference type="RefSeq" id="WP_210060795.1">
    <property type="nucleotide sequence ID" value="NZ_JAGGLJ010000008.1"/>
</dbReference>
<dbReference type="PANTHER" id="PTHR13939:SF0">
    <property type="entry name" value="NMN AMIDOHYDROLASE-LIKE PROTEIN YFAY"/>
    <property type="match status" value="1"/>
</dbReference>
<dbReference type="Proteomes" id="UP001519306">
    <property type="component" value="Unassembled WGS sequence"/>
</dbReference>
<dbReference type="InterPro" id="IPR036425">
    <property type="entry name" value="MoaB/Mog-like_dom_sf"/>
</dbReference>
<dbReference type="InterPro" id="IPR041424">
    <property type="entry name" value="CinA_KH"/>
</dbReference>
<dbReference type="EMBL" id="JAGGLJ010000008">
    <property type="protein sequence ID" value="MBP2025504.1"/>
    <property type="molecule type" value="Genomic_DNA"/>
</dbReference>
<dbReference type="HAMAP" id="MF_00226_B">
    <property type="entry name" value="CinA_B"/>
    <property type="match status" value="1"/>
</dbReference>
<dbReference type="InterPro" id="IPR036653">
    <property type="entry name" value="CinA-like_C"/>
</dbReference>
<sequence length="406" mass="46020">MKAEILTIGTEVLIGSILNTNAKFLSEKLSEIGVNVEYQISVKDDYDKIYDQINRSIERSDLIFLCGGLGPTEDDITKDVLADVLNKKLYIDKKEEENLLEFYKNSNKTMTKNNIRQVRVIEGSKVFHNHWGIAPGELIELDSKKIFLLPGPPKEFEPMVNKYVLNNIYEDNDIEILSINIIGLGESNIEDRIRKLNINYNNVTINTFAHFYDTEVKIIAEGLNSELLKEEISKIEYLIRKEFGKNVYSTGLTTPCETLVKKLIDKNIKISFAESITGGLLSSKITSVPNSSKILKSSYVTYSNEAKIFELNVREETLNEFGAVSEETAIEMARGLYNKGFSNIAISITGEAGPTPTEKEVGQVFICFYEGEDNYFIKDIKFHGNRNEIQERAANYIITKLLLKIN</sequence>
<gene>
    <name evidence="1" type="primary">cinA</name>
    <name evidence="3" type="ORF">J2Z71_001037</name>
</gene>
<dbReference type="SMART" id="SM00852">
    <property type="entry name" value="MoCF_biosynth"/>
    <property type="match status" value="1"/>
</dbReference>
<dbReference type="GO" id="GO:0019159">
    <property type="term" value="F:nicotinamide-nucleotide amidase activity"/>
    <property type="evidence" value="ECO:0007669"/>
    <property type="project" value="UniProtKB-EC"/>
</dbReference>
<comment type="caution">
    <text evidence="3">The sequence shown here is derived from an EMBL/GenBank/DDBJ whole genome shotgun (WGS) entry which is preliminary data.</text>
</comment>
<dbReference type="PANTHER" id="PTHR13939">
    <property type="entry name" value="NICOTINAMIDE-NUCLEOTIDE AMIDOHYDROLASE PNCC"/>
    <property type="match status" value="1"/>
</dbReference>
<dbReference type="CDD" id="cd00885">
    <property type="entry name" value="cinA"/>
    <property type="match status" value="1"/>
</dbReference>
<dbReference type="SUPFAM" id="SSF53218">
    <property type="entry name" value="Molybdenum cofactor biosynthesis proteins"/>
    <property type="match status" value="1"/>
</dbReference>
<dbReference type="InterPro" id="IPR050101">
    <property type="entry name" value="CinA"/>
</dbReference>
<evidence type="ECO:0000256" key="1">
    <source>
        <dbReference type="HAMAP-Rule" id="MF_00226"/>
    </source>
</evidence>
<dbReference type="Gene3D" id="3.30.70.2860">
    <property type="match status" value="1"/>
</dbReference>
<comment type="similarity">
    <text evidence="1">Belongs to the CinA family.</text>
</comment>
<evidence type="ECO:0000259" key="2">
    <source>
        <dbReference type="SMART" id="SM00852"/>
    </source>
</evidence>
<protein>
    <recommendedName>
        <fullName evidence="1">Putative competence-damage inducible protein</fullName>
    </recommendedName>
</protein>
<dbReference type="Pfam" id="PF18146">
    <property type="entry name" value="CinA_KH"/>
    <property type="match status" value="1"/>
</dbReference>
<dbReference type="InterPro" id="IPR008136">
    <property type="entry name" value="CinA_C"/>
</dbReference>
<dbReference type="NCBIfam" id="TIGR00177">
    <property type="entry name" value="molyb_syn"/>
    <property type="match status" value="1"/>
</dbReference>
<organism evidence="3 4">
    <name type="scientific">Peptoniphilus stercorisuis</name>
    <dbReference type="NCBI Taxonomy" id="1436965"/>
    <lineage>
        <taxon>Bacteria</taxon>
        <taxon>Bacillati</taxon>
        <taxon>Bacillota</taxon>
        <taxon>Tissierellia</taxon>
        <taxon>Tissierellales</taxon>
        <taxon>Peptoniphilaceae</taxon>
        <taxon>Peptoniphilus</taxon>
    </lineage>
</organism>
<accession>A0ABS4KFT5</accession>